<dbReference type="OrthoDB" id="7875883at2"/>
<feature type="compositionally biased region" description="Gly residues" evidence="1">
    <location>
        <begin position="34"/>
        <end position="46"/>
    </location>
</feature>
<proteinExistence type="predicted"/>
<evidence type="ECO:0000313" key="4">
    <source>
        <dbReference type="Proteomes" id="UP000199478"/>
    </source>
</evidence>
<accession>A0A1I6FYF1</accession>
<feature type="region of interest" description="Disordered" evidence="1">
    <location>
        <begin position="34"/>
        <end position="68"/>
    </location>
</feature>
<keyword evidence="4" id="KW-1185">Reference proteome</keyword>
<organism evidence="3 4">
    <name type="scientific">Yoonia tamlensis</name>
    <dbReference type="NCBI Taxonomy" id="390270"/>
    <lineage>
        <taxon>Bacteria</taxon>
        <taxon>Pseudomonadati</taxon>
        <taxon>Pseudomonadota</taxon>
        <taxon>Alphaproteobacteria</taxon>
        <taxon>Rhodobacterales</taxon>
        <taxon>Paracoccaceae</taxon>
        <taxon>Yoonia</taxon>
    </lineage>
</organism>
<dbReference type="STRING" id="390270.SAMN04488005_0738"/>
<dbReference type="RefSeq" id="WP_131802271.1">
    <property type="nucleotide sequence ID" value="NZ_FOYP01000001.1"/>
</dbReference>
<reference evidence="4" key="1">
    <citation type="submission" date="2016-10" db="EMBL/GenBank/DDBJ databases">
        <authorList>
            <person name="Varghese N."/>
            <person name="Submissions S."/>
        </authorList>
    </citation>
    <scope>NUCLEOTIDE SEQUENCE [LARGE SCALE GENOMIC DNA]</scope>
    <source>
        <strain evidence="4">DSM 26879</strain>
    </source>
</reference>
<sequence>MTSRLKMIAKNSLSVLAVSTLVLTSATAAFAERGGNGNGNGNGNSNGNGNNSSNSAEARNNGNNGRGELARELRGLNAAHANANALANAAPNSMPGRLNGYKLAQESAAQANAVETAAQDEYDRLIGLTEEEIAAQYPEGGYEDAVLNAAQTLQVASDDAAAAQAIAAESLVVLTDGRVLSDAAMAELHRLLGL</sequence>
<dbReference type="EMBL" id="FOYP01000001">
    <property type="protein sequence ID" value="SFR34969.1"/>
    <property type="molecule type" value="Genomic_DNA"/>
</dbReference>
<dbReference type="AlphaFoldDB" id="A0A1I6FYF1"/>
<feature type="signal peptide" evidence="2">
    <location>
        <begin position="1"/>
        <end position="31"/>
    </location>
</feature>
<dbReference type="Proteomes" id="UP000199478">
    <property type="component" value="Unassembled WGS sequence"/>
</dbReference>
<name>A0A1I6FYF1_9RHOB</name>
<protein>
    <submittedName>
        <fullName evidence="3">Uncharacterized protein</fullName>
    </submittedName>
</protein>
<evidence type="ECO:0000313" key="3">
    <source>
        <dbReference type="EMBL" id="SFR34969.1"/>
    </source>
</evidence>
<keyword evidence="2" id="KW-0732">Signal</keyword>
<gene>
    <name evidence="3" type="ORF">SAMN04488005_0738</name>
</gene>
<evidence type="ECO:0000256" key="1">
    <source>
        <dbReference type="SAM" id="MobiDB-lite"/>
    </source>
</evidence>
<feature type="compositionally biased region" description="Low complexity" evidence="1">
    <location>
        <begin position="47"/>
        <end position="67"/>
    </location>
</feature>
<evidence type="ECO:0000256" key="2">
    <source>
        <dbReference type="SAM" id="SignalP"/>
    </source>
</evidence>
<feature type="chain" id="PRO_5011619170" evidence="2">
    <location>
        <begin position="32"/>
        <end position="194"/>
    </location>
</feature>